<evidence type="ECO:0000313" key="11">
    <source>
        <dbReference type="EMBL" id="SVA22826.1"/>
    </source>
</evidence>
<dbReference type="Gene3D" id="3.10.520.10">
    <property type="entry name" value="ApbE-like domains"/>
    <property type="match status" value="1"/>
</dbReference>
<evidence type="ECO:0000256" key="5">
    <source>
        <dbReference type="ARBA" id="ARBA00022679"/>
    </source>
</evidence>
<accession>A0A381U3M1</accession>
<reference evidence="11" key="1">
    <citation type="submission" date="2018-05" db="EMBL/GenBank/DDBJ databases">
        <authorList>
            <person name="Lanie J.A."/>
            <person name="Ng W.-L."/>
            <person name="Kazmierczak K.M."/>
            <person name="Andrzejewski T.M."/>
            <person name="Davidsen T.M."/>
            <person name="Wayne K.J."/>
            <person name="Tettelin H."/>
            <person name="Glass J.I."/>
            <person name="Rusch D."/>
            <person name="Podicherti R."/>
            <person name="Tsui H.-C.T."/>
            <person name="Winkler M.E."/>
        </authorList>
    </citation>
    <scope>NUCLEOTIDE SEQUENCE</scope>
</reference>
<evidence type="ECO:0000256" key="3">
    <source>
        <dbReference type="ARBA" id="ARBA00016337"/>
    </source>
</evidence>
<sequence>MGTRVTLTVEADQRALAVRQLERMVQSLETTEAALSTWRAESALSVVNRHPIGKPVGLPSAVCSLWSGLTTWHRVTAGAFDPTVGALSEVWGLRSGGRRPTTDELESALMLTGLKHFEFDPPTCRLTRLADATLDAGAFGKGEALRRLQSEFREHAPWRVDIGGQIAVSDESPKRRWHVPVAHPSRRAESVVELWLDTGSLATSSVSERSFEVEGERIGHIVNPRTGQVVFRTGSVTVWHDDPFAADILSTALFVMGIGEGFRYAETHGLAVLFLSPSPTGEHAPPVARPSPAFVTKFWPSGDGVAHSGTALSDVPQVVP</sequence>
<proteinExistence type="predicted"/>
<comment type="catalytic activity">
    <reaction evidence="10">
        <text>L-threonyl-[protein] + FAD = FMN-L-threonyl-[protein] + AMP + H(+)</text>
        <dbReference type="Rhea" id="RHEA:36847"/>
        <dbReference type="Rhea" id="RHEA-COMP:11060"/>
        <dbReference type="Rhea" id="RHEA-COMP:11061"/>
        <dbReference type="ChEBI" id="CHEBI:15378"/>
        <dbReference type="ChEBI" id="CHEBI:30013"/>
        <dbReference type="ChEBI" id="CHEBI:57692"/>
        <dbReference type="ChEBI" id="CHEBI:74257"/>
        <dbReference type="ChEBI" id="CHEBI:456215"/>
        <dbReference type="EC" id="2.7.1.180"/>
    </reaction>
</comment>
<dbReference type="SUPFAM" id="SSF143631">
    <property type="entry name" value="ApbE-like"/>
    <property type="match status" value="1"/>
</dbReference>
<dbReference type="PANTHER" id="PTHR30040:SF2">
    <property type="entry name" value="FAD:PROTEIN FMN TRANSFERASE"/>
    <property type="match status" value="1"/>
</dbReference>
<keyword evidence="6" id="KW-0479">Metal-binding</keyword>
<dbReference type="PIRSF" id="PIRSF006268">
    <property type="entry name" value="ApbE"/>
    <property type="match status" value="1"/>
</dbReference>
<dbReference type="GO" id="GO:0046872">
    <property type="term" value="F:metal ion binding"/>
    <property type="evidence" value="ECO:0007669"/>
    <property type="project" value="UniProtKB-KW"/>
</dbReference>
<dbReference type="AlphaFoldDB" id="A0A381U3M1"/>
<comment type="cofactor">
    <cofactor evidence="1">
        <name>Mg(2+)</name>
        <dbReference type="ChEBI" id="CHEBI:18420"/>
    </cofactor>
</comment>
<name>A0A381U3M1_9ZZZZ</name>
<evidence type="ECO:0000256" key="4">
    <source>
        <dbReference type="ARBA" id="ARBA00022630"/>
    </source>
</evidence>
<dbReference type="EMBL" id="UINC01005674">
    <property type="protein sequence ID" value="SVA22826.1"/>
    <property type="molecule type" value="Genomic_DNA"/>
</dbReference>
<evidence type="ECO:0000256" key="2">
    <source>
        <dbReference type="ARBA" id="ARBA00011955"/>
    </source>
</evidence>
<dbReference type="InterPro" id="IPR024932">
    <property type="entry name" value="ApbE"/>
</dbReference>
<keyword evidence="8" id="KW-0460">Magnesium</keyword>
<evidence type="ECO:0000256" key="10">
    <source>
        <dbReference type="ARBA" id="ARBA00048540"/>
    </source>
</evidence>
<organism evidence="11">
    <name type="scientific">marine metagenome</name>
    <dbReference type="NCBI Taxonomy" id="408172"/>
    <lineage>
        <taxon>unclassified sequences</taxon>
        <taxon>metagenomes</taxon>
        <taxon>ecological metagenomes</taxon>
    </lineage>
</organism>
<dbReference type="InterPro" id="IPR003374">
    <property type="entry name" value="ApbE-like_sf"/>
</dbReference>
<evidence type="ECO:0000256" key="9">
    <source>
        <dbReference type="ARBA" id="ARBA00031306"/>
    </source>
</evidence>
<evidence type="ECO:0000256" key="1">
    <source>
        <dbReference type="ARBA" id="ARBA00001946"/>
    </source>
</evidence>
<evidence type="ECO:0000256" key="6">
    <source>
        <dbReference type="ARBA" id="ARBA00022723"/>
    </source>
</evidence>
<gene>
    <name evidence="11" type="ORF">METZ01_LOCUS75680</name>
</gene>
<keyword evidence="4" id="KW-0285">Flavoprotein</keyword>
<protein>
    <recommendedName>
        <fullName evidence="3">FAD:protein FMN transferase</fullName>
        <ecNumber evidence="2">2.7.1.180</ecNumber>
    </recommendedName>
    <alternativeName>
        <fullName evidence="9">Flavin transferase</fullName>
    </alternativeName>
</protein>
<dbReference type="PANTHER" id="PTHR30040">
    <property type="entry name" value="THIAMINE BIOSYNTHESIS LIPOPROTEIN APBE"/>
    <property type="match status" value="1"/>
</dbReference>
<keyword evidence="7" id="KW-0274">FAD</keyword>
<evidence type="ECO:0000256" key="7">
    <source>
        <dbReference type="ARBA" id="ARBA00022827"/>
    </source>
</evidence>
<dbReference type="EC" id="2.7.1.180" evidence="2"/>
<evidence type="ECO:0000256" key="8">
    <source>
        <dbReference type="ARBA" id="ARBA00022842"/>
    </source>
</evidence>
<dbReference type="GO" id="GO:0016740">
    <property type="term" value="F:transferase activity"/>
    <property type="evidence" value="ECO:0007669"/>
    <property type="project" value="UniProtKB-KW"/>
</dbReference>
<keyword evidence="5" id="KW-0808">Transferase</keyword>
<dbReference type="Pfam" id="PF02424">
    <property type="entry name" value="ApbE"/>
    <property type="match status" value="1"/>
</dbReference>